<accession>A0ABC8KTS9</accession>
<gene>
    <name evidence="2" type="ORF">ERUC_LOCUS27137</name>
</gene>
<reference evidence="2 3" key="1">
    <citation type="submission" date="2022-03" db="EMBL/GenBank/DDBJ databases">
        <authorList>
            <person name="Macdonald S."/>
            <person name="Ahmed S."/>
            <person name="Newling K."/>
        </authorList>
    </citation>
    <scope>NUCLEOTIDE SEQUENCE [LARGE SCALE GENOMIC DNA]</scope>
</reference>
<keyword evidence="3" id="KW-1185">Reference proteome</keyword>
<organism evidence="2 3">
    <name type="scientific">Eruca vesicaria subsp. sativa</name>
    <name type="common">Garden rocket</name>
    <name type="synonym">Eruca sativa</name>
    <dbReference type="NCBI Taxonomy" id="29727"/>
    <lineage>
        <taxon>Eukaryota</taxon>
        <taxon>Viridiplantae</taxon>
        <taxon>Streptophyta</taxon>
        <taxon>Embryophyta</taxon>
        <taxon>Tracheophyta</taxon>
        <taxon>Spermatophyta</taxon>
        <taxon>Magnoliopsida</taxon>
        <taxon>eudicotyledons</taxon>
        <taxon>Gunneridae</taxon>
        <taxon>Pentapetalae</taxon>
        <taxon>rosids</taxon>
        <taxon>malvids</taxon>
        <taxon>Brassicales</taxon>
        <taxon>Brassicaceae</taxon>
        <taxon>Brassiceae</taxon>
        <taxon>Eruca</taxon>
    </lineage>
</organism>
<evidence type="ECO:0000256" key="1">
    <source>
        <dbReference type="SAM" id="MobiDB-lite"/>
    </source>
</evidence>
<dbReference type="EMBL" id="CAKOAT010305154">
    <property type="protein sequence ID" value="CAH8361381.1"/>
    <property type="molecule type" value="Genomic_DNA"/>
</dbReference>
<name>A0ABC8KTS9_ERUVS</name>
<feature type="region of interest" description="Disordered" evidence="1">
    <location>
        <begin position="111"/>
        <end position="132"/>
    </location>
</feature>
<comment type="caution">
    <text evidence="2">The sequence shown here is derived from an EMBL/GenBank/DDBJ whole genome shotgun (WGS) entry which is preliminary data.</text>
</comment>
<evidence type="ECO:0000313" key="2">
    <source>
        <dbReference type="EMBL" id="CAH8361381.1"/>
    </source>
</evidence>
<dbReference type="AlphaFoldDB" id="A0ABC8KTS9"/>
<sequence>MESKEIRSSVFAKTLRFNGMSQPLHHLKSRTFERHKTKSDSGFKVIPTKELCHVYLHKTELLASKGIIDAQAKPPHFQKHRETAKKRTFGRRFDQQNLNLKSKLRHYTKVEKKESSPRRFSPLGFGSDSQLRDRGKKGQYIITPEKKIIVFYYYRTLRQD</sequence>
<evidence type="ECO:0000313" key="3">
    <source>
        <dbReference type="Proteomes" id="UP001642260"/>
    </source>
</evidence>
<dbReference type="Proteomes" id="UP001642260">
    <property type="component" value="Unassembled WGS sequence"/>
</dbReference>
<protein>
    <submittedName>
        <fullName evidence="2">Uncharacterized protein</fullName>
    </submittedName>
</protein>
<proteinExistence type="predicted"/>